<feature type="chain" id="PRO_5043818551" description="Protein DD3-3" evidence="1">
    <location>
        <begin position="21"/>
        <end position="1260"/>
    </location>
</feature>
<keyword evidence="3" id="KW-1185">Reference proteome</keyword>
<sequence>MQATTILGFLLSTLLTLCWADVYLHFPGGSNNRLNGNGVNVRNPNRLFDSQNNGKAGYNVGDSGINATKNEIPETRQRPLEFFMSGCEEDAKTEVEIMWTNQHGTGPKSEDIVESQIILQYMCQPYPQGNVTDINKDFQLYTIRNGAQRTTQRFSVSMQESRVIEKDRGLHEPLAYYRSYRHRDGNKGLFTADQNLKGDSAIYTRQNANGKRRGFEVPEERDYYPYWGPTPWKDIAIMVSDKTTKGVIREYVNSANYGDKGLCIIKNGVRKHLCPRIPPLNRRNAECVARFITQASCELAGGRWTIVKTNFKEKFSGAKSCANIKTVKGVAYEPHLITQGTDESEQDLVLADPPEVLDAPSTVVNHNGMNMDGKFSSYKWKIPHFPSDTIQRCVLRISVKNDPTTLAVNGKTKLQLALNTAQLGRTFQDRSHVIIIKPRKLLPRRFQNSKIYYIGGMGKRGNIVQTYPAMEYRFTPERINVTTNDVLCFAWSGSNDNRNNVAGEGQRGSDRTNVCWIKEGCQSLTPKACTSLPLEVVEQADKFSSDKLNLHLNTGCYSGNEKNLQAQLNNAPASCNPPCFRIKRPGTYCYMGTRNNNFSNRRHIGQITLTGTLEIQFPMRIQTTNIPVLHSKNMRAIFTFGFFLSTFVYFCSSDMYLHFPHGSNNRLNGNQANVRNANRLFNSQNNGKAGYNVGDSGSNNPGENIKETRQLPLEFFMSGCEKDAKTEVEIMWTNQHGTGPKSEDVVETQVILQYMCQPFPQGKVTDINSDFQLHTIRNGGNRLTQPFNPNQAENRLIKKDRGLHEPKEYYHAYIRRDRNKGLFTADQNLNGDSAIYTRQNANGQRRGLEVPEERDYYPYWGPTPWKDIAIMVSDRATEGVMKKYFNSPNYGDKGLCIVGNNQPGHKPCPRIPPRNRPSAECVAKYITKESCEQAGGKWTVVKTNFKEKSSGAKSCANIKTVKGVAYEPHLITQGTGEGEQDLVLADSPEVIYAPSTVVNHNGMNMDGKFSSYKWKIPHFPSNTIQRCVLRIRYNITTSDVPRRFDASNNDDVKNNPTTLAVNGKTKLQLALNTAQLGRTFQDRTQVIYLKPRSSLPQRFKNSKIFYIGGMGKRGNIVQAYPAMEYRFTPERITVSRNDVLCFAWSGSNNNPNNAGEGQARSDRTNVCWVKEGCQSLKPKACTSLPLEVVEQADKFSADKLNLHLNTGCGDENNLQAQLNNAPASCNPPCFRITKPGTYCYMGTRNNNFSNRRHIGQITVT</sequence>
<keyword evidence="1" id="KW-0732">Signal</keyword>
<accession>A0AAU9XBW3</accession>
<evidence type="ECO:0000313" key="2">
    <source>
        <dbReference type="EMBL" id="CAH3142045.1"/>
    </source>
</evidence>
<gene>
    <name evidence="2" type="ORF">PMEA_00019916</name>
</gene>
<feature type="signal peptide" evidence="1">
    <location>
        <begin position="1"/>
        <end position="20"/>
    </location>
</feature>
<dbReference type="Proteomes" id="UP001159428">
    <property type="component" value="Unassembled WGS sequence"/>
</dbReference>
<comment type="caution">
    <text evidence="2">The sequence shown here is derived from an EMBL/GenBank/DDBJ whole genome shotgun (WGS) entry which is preliminary data.</text>
</comment>
<name>A0AAU9XBW3_9CNID</name>
<evidence type="ECO:0008006" key="4">
    <source>
        <dbReference type="Google" id="ProtNLM"/>
    </source>
</evidence>
<reference evidence="2 3" key="1">
    <citation type="submission" date="2022-05" db="EMBL/GenBank/DDBJ databases">
        <authorList>
            <consortium name="Genoscope - CEA"/>
            <person name="William W."/>
        </authorList>
    </citation>
    <scope>NUCLEOTIDE SEQUENCE [LARGE SCALE GENOMIC DNA]</scope>
</reference>
<dbReference type="PANTHER" id="PTHR35170">
    <property type="entry name" value="PROTEIN DD3-3"/>
    <property type="match status" value="1"/>
</dbReference>
<dbReference type="AlphaFoldDB" id="A0AAU9XBW3"/>
<proteinExistence type="predicted"/>
<protein>
    <recommendedName>
        <fullName evidence="4">Protein DD3-3</fullName>
    </recommendedName>
</protein>
<dbReference type="EMBL" id="CALNXJ010000036">
    <property type="protein sequence ID" value="CAH3142045.1"/>
    <property type="molecule type" value="Genomic_DNA"/>
</dbReference>
<organism evidence="2 3">
    <name type="scientific">Pocillopora meandrina</name>
    <dbReference type="NCBI Taxonomy" id="46732"/>
    <lineage>
        <taxon>Eukaryota</taxon>
        <taxon>Metazoa</taxon>
        <taxon>Cnidaria</taxon>
        <taxon>Anthozoa</taxon>
        <taxon>Hexacorallia</taxon>
        <taxon>Scleractinia</taxon>
        <taxon>Astrocoeniina</taxon>
        <taxon>Pocilloporidae</taxon>
        <taxon>Pocillopora</taxon>
    </lineage>
</organism>
<dbReference type="InterPro" id="IPR053320">
    <property type="entry name" value="Protein_DD3-3_O-glyco"/>
</dbReference>
<dbReference type="PANTHER" id="PTHR35170:SF2">
    <property type="entry name" value="PROTEIN DD3-3"/>
    <property type="match status" value="1"/>
</dbReference>
<evidence type="ECO:0000256" key="1">
    <source>
        <dbReference type="SAM" id="SignalP"/>
    </source>
</evidence>
<evidence type="ECO:0000313" key="3">
    <source>
        <dbReference type="Proteomes" id="UP001159428"/>
    </source>
</evidence>